<dbReference type="OrthoDB" id="8875361at2759"/>
<proteinExistence type="predicted"/>
<organism evidence="2 3">
    <name type="scientific">Liparis tanakae</name>
    <name type="common">Tanaka's snailfish</name>
    <dbReference type="NCBI Taxonomy" id="230148"/>
    <lineage>
        <taxon>Eukaryota</taxon>
        <taxon>Metazoa</taxon>
        <taxon>Chordata</taxon>
        <taxon>Craniata</taxon>
        <taxon>Vertebrata</taxon>
        <taxon>Euteleostomi</taxon>
        <taxon>Actinopterygii</taxon>
        <taxon>Neopterygii</taxon>
        <taxon>Teleostei</taxon>
        <taxon>Neoteleostei</taxon>
        <taxon>Acanthomorphata</taxon>
        <taxon>Eupercaria</taxon>
        <taxon>Perciformes</taxon>
        <taxon>Cottioidei</taxon>
        <taxon>Cottales</taxon>
        <taxon>Liparidae</taxon>
        <taxon>Liparis</taxon>
    </lineage>
</organism>
<name>A0A4Z2HMW6_9TELE</name>
<dbReference type="EMBL" id="SRLO01000208">
    <property type="protein sequence ID" value="TNN67196.1"/>
    <property type="molecule type" value="Genomic_DNA"/>
</dbReference>
<dbReference type="AlphaFoldDB" id="A0A4Z2HMW6"/>
<dbReference type="Gene3D" id="2.60.40.10">
    <property type="entry name" value="Immunoglobulins"/>
    <property type="match status" value="1"/>
</dbReference>
<dbReference type="InterPro" id="IPR003961">
    <property type="entry name" value="FN3_dom"/>
</dbReference>
<evidence type="ECO:0000259" key="1">
    <source>
        <dbReference type="PROSITE" id="PS50853"/>
    </source>
</evidence>
<dbReference type="CDD" id="cd00063">
    <property type="entry name" value="FN3"/>
    <property type="match status" value="1"/>
</dbReference>
<gene>
    <name evidence="2" type="primary">USH2A_7</name>
    <name evidence="2" type="ORF">EYF80_022613</name>
</gene>
<evidence type="ECO:0000313" key="3">
    <source>
        <dbReference type="Proteomes" id="UP000314294"/>
    </source>
</evidence>
<dbReference type="PANTHER" id="PTHR46957:SF7">
    <property type="entry name" value="USHERIN"/>
    <property type="match status" value="1"/>
</dbReference>
<evidence type="ECO:0000313" key="2">
    <source>
        <dbReference type="EMBL" id="TNN67196.1"/>
    </source>
</evidence>
<dbReference type="InterPro" id="IPR050713">
    <property type="entry name" value="RTP_Phos/Ushers"/>
</dbReference>
<dbReference type="InterPro" id="IPR036116">
    <property type="entry name" value="FN3_sf"/>
</dbReference>
<dbReference type="Proteomes" id="UP000314294">
    <property type="component" value="Unassembled WGS sequence"/>
</dbReference>
<feature type="domain" description="Fibronectin type-III" evidence="1">
    <location>
        <begin position="99"/>
        <end position="196"/>
    </location>
</feature>
<dbReference type="InterPro" id="IPR013783">
    <property type="entry name" value="Ig-like_fold"/>
</dbReference>
<dbReference type="SUPFAM" id="SSF49265">
    <property type="entry name" value="Fibronectin type III"/>
    <property type="match status" value="1"/>
</dbReference>
<dbReference type="PANTHER" id="PTHR46957">
    <property type="entry name" value="CYTOKINE RECEPTOR"/>
    <property type="match status" value="1"/>
</dbReference>
<protein>
    <submittedName>
        <fullName evidence="2">Usherin</fullName>
    </submittedName>
</protein>
<sequence>MRDFHSHKWRIQLLCEVKNDQHCVGNWYVYELEAGTGGGTSVSDKYVIQTPVSSPTGIRPPHDVTVLGPHSVSLAWTPPGGCGVGEGVYARTLETAPEGQLAPTVKAAGARVLEIHWSPPQKPNGLITSYDIYRRPVGTEEELLVCIWSSGPLEFYDASPALRPFSRLQYRVRSHNSKGSALSRWALALTLQAEPQDMAPPTVTPTGEFTKSHDGWLGSNVFELN</sequence>
<reference evidence="2 3" key="1">
    <citation type="submission" date="2019-03" db="EMBL/GenBank/DDBJ databases">
        <title>First draft genome of Liparis tanakae, snailfish: a comprehensive survey of snailfish specific genes.</title>
        <authorList>
            <person name="Kim W."/>
            <person name="Song I."/>
            <person name="Jeong J.-H."/>
            <person name="Kim D."/>
            <person name="Kim S."/>
            <person name="Ryu S."/>
            <person name="Song J.Y."/>
            <person name="Lee S.K."/>
        </authorList>
    </citation>
    <scope>NUCLEOTIDE SEQUENCE [LARGE SCALE GENOMIC DNA]</scope>
    <source>
        <tissue evidence="2">Muscle</tissue>
    </source>
</reference>
<keyword evidence="3" id="KW-1185">Reference proteome</keyword>
<comment type="caution">
    <text evidence="2">The sequence shown here is derived from an EMBL/GenBank/DDBJ whole genome shotgun (WGS) entry which is preliminary data.</text>
</comment>
<dbReference type="PROSITE" id="PS50853">
    <property type="entry name" value="FN3"/>
    <property type="match status" value="1"/>
</dbReference>
<accession>A0A4Z2HMW6</accession>